<name>A0A9D9H3G8_9FIRM</name>
<gene>
    <name evidence="2" type="ORF">IAC55_00765</name>
</gene>
<evidence type="ECO:0000313" key="3">
    <source>
        <dbReference type="Proteomes" id="UP000823611"/>
    </source>
</evidence>
<reference evidence="2" key="2">
    <citation type="journal article" date="2021" name="PeerJ">
        <title>Extensive microbial diversity within the chicken gut microbiome revealed by metagenomics and culture.</title>
        <authorList>
            <person name="Gilroy R."/>
            <person name="Ravi A."/>
            <person name="Getino M."/>
            <person name="Pursley I."/>
            <person name="Horton D.L."/>
            <person name="Alikhan N.F."/>
            <person name="Baker D."/>
            <person name="Gharbi K."/>
            <person name="Hall N."/>
            <person name="Watson M."/>
            <person name="Adriaenssens E.M."/>
            <person name="Foster-Nyarko E."/>
            <person name="Jarju S."/>
            <person name="Secka A."/>
            <person name="Antonio M."/>
            <person name="Oren A."/>
            <person name="Chaudhuri R.R."/>
            <person name="La Ragione R."/>
            <person name="Hildebrand F."/>
            <person name="Pallen M.J."/>
        </authorList>
    </citation>
    <scope>NUCLEOTIDE SEQUENCE</scope>
    <source>
        <strain evidence="2">F6-4510</strain>
    </source>
</reference>
<dbReference type="EMBL" id="JADIMX010000017">
    <property type="protein sequence ID" value="MBO8433837.1"/>
    <property type="molecule type" value="Genomic_DNA"/>
</dbReference>
<reference evidence="2" key="1">
    <citation type="submission" date="2020-10" db="EMBL/GenBank/DDBJ databases">
        <authorList>
            <person name="Gilroy R."/>
        </authorList>
    </citation>
    <scope>NUCLEOTIDE SEQUENCE</scope>
    <source>
        <strain evidence="2">F6-4510</strain>
    </source>
</reference>
<dbReference type="AlphaFoldDB" id="A0A9D9H3G8"/>
<protein>
    <submittedName>
        <fullName evidence="2">Uncharacterized protein</fullName>
    </submittedName>
</protein>
<feature type="transmembrane region" description="Helical" evidence="1">
    <location>
        <begin position="16"/>
        <end position="35"/>
    </location>
</feature>
<sequence>MSLLGKAKRKFTKKEMGIVILIILLIVGLIYYYFIYMPTKDEISQYSTVELEDELMAYELRALKIVEIKQALENGESVSFVADYNNLQNEITELSYIFSKAVEYQFNFDNAVSDGDIVRRNINIYFKARSYEGAKEILEELKNCKYKSLLRNVNITTKDGEIYTSNSVDVTLDMTFFEAPNDKIQSEGKNVDVLETLKSSEKMGEARSYDGIVD</sequence>
<evidence type="ECO:0000313" key="2">
    <source>
        <dbReference type="EMBL" id="MBO8433837.1"/>
    </source>
</evidence>
<evidence type="ECO:0000256" key="1">
    <source>
        <dbReference type="SAM" id="Phobius"/>
    </source>
</evidence>
<keyword evidence="1" id="KW-1133">Transmembrane helix</keyword>
<proteinExistence type="predicted"/>
<comment type="caution">
    <text evidence="2">The sequence shown here is derived from an EMBL/GenBank/DDBJ whole genome shotgun (WGS) entry which is preliminary data.</text>
</comment>
<dbReference type="Proteomes" id="UP000823611">
    <property type="component" value="Unassembled WGS sequence"/>
</dbReference>
<keyword evidence="1" id="KW-0472">Membrane</keyword>
<keyword evidence="1" id="KW-0812">Transmembrane</keyword>
<organism evidence="2 3">
    <name type="scientific">Candidatus Fimicola merdigallinarum</name>
    <dbReference type="NCBI Taxonomy" id="2840819"/>
    <lineage>
        <taxon>Bacteria</taxon>
        <taxon>Bacillati</taxon>
        <taxon>Bacillota</taxon>
        <taxon>Clostridia</taxon>
        <taxon>Lachnospirales</taxon>
        <taxon>Lachnospiraceae</taxon>
        <taxon>Lachnospiraceae incertae sedis</taxon>
        <taxon>Candidatus Fimicola</taxon>
    </lineage>
</organism>
<accession>A0A9D9H3G8</accession>